<evidence type="ECO:0000313" key="2">
    <source>
        <dbReference type="Proteomes" id="UP000242699"/>
    </source>
</evidence>
<organism evidence="1 2">
    <name type="scientific">Sulfobacillus benefaciens</name>
    <dbReference type="NCBI Taxonomy" id="453960"/>
    <lineage>
        <taxon>Bacteria</taxon>
        <taxon>Bacillati</taxon>
        <taxon>Bacillota</taxon>
        <taxon>Clostridia</taxon>
        <taxon>Eubacteriales</taxon>
        <taxon>Clostridiales Family XVII. Incertae Sedis</taxon>
        <taxon>Sulfobacillus</taxon>
    </lineage>
</organism>
<sequence>MVRPIVVWEEGNEVLSAQGGLGIIGTLFDQLPVGPRLNRTRVPENLHPDIGHRDVVAAYIGLLAPGKSDFDHIEAYRADPFFGLSLGIAPVALLVDSTATPGPSGRARGKRSIGARLRKLPGAATRRNSACTQSLNAP</sequence>
<comment type="caution">
    <text evidence="1">The sequence shown here is derived from an EMBL/GenBank/DDBJ whole genome shotgun (WGS) entry which is preliminary data.</text>
</comment>
<dbReference type="EMBL" id="PXYT01000038">
    <property type="protein sequence ID" value="PSR26278.1"/>
    <property type="molecule type" value="Genomic_DNA"/>
</dbReference>
<dbReference type="AlphaFoldDB" id="A0A2T2WVL5"/>
<reference evidence="1 2" key="1">
    <citation type="journal article" date="2014" name="BMC Genomics">
        <title>Comparison of environmental and isolate Sulfobacillus genomes reveals diverse carbon, sulfur, nitrogen, and hydrogen metabolisms.</title>
        <authorList>
            <person name="Justice N.B."/>
            <person name="Norman A."/>
            <person name="Brown C.T."/>
            <person name="Singh A."/>
            <person name="Thomas B.C."/>
            <person name="Banfield J.F."/>
        </authorList>
    </citation>
    <scope>NUCLEOTIDE SEQUENCE [LARGE SCALE GENOMIC DNA]</scope>
    <source>
        <strain evidence="1">AMDSBA1</strain>
    </source>
</reference>
<accession>A0A2T2WVL5</accession>
<protein>
    <submittedName>
        <fullName evidence="1">Uncharacterized protein</fullName>
    </submittedName>
</protein>
<dbReference type="Proteomes" id="UP000242699">
    <property type="component" value="Unassembled WGS sequence"/>
</dbReference>
<proteinExistence type="predicted"/>
<evidence type="ECO:0000313" key="1">
    <source>
        <dbReference type="EMBL" id="PSR26278.1"/>
    </source>
</evidence>
<name>A0A2T2WVL5_9FIRM</name>
<gene>
    <name evidence="1" type="ORF">C7B43_14335</name>
</gene>